<gene>
    <name evidence="1" type="ORF">ABID46_001852</name>
</gene>
<name>A0ABV2LUM4_9FLAO</name>
<dbReference type="EMBL" id="JBEPMO010000010">
    <property type="protein sequence ID" value="MET3732263.1"/>
    <property type="molecule type" value="Genomic_DNA"/>
</dbReference>
<keyword evidence="2" id="KW-1185">Reference proteome</keyword>
<sequence length="216" mass="24068">MKNNFSLIALLLTIFSYSQIGIGIENPTELLEVDGVTVVNDKFYIDGLDDYSSGVDDFRLIAINPSSADFDGNIIEFYGNQEIMPIIIQPYEIQNIYRDDLNNLDLKISTDRYVISISNFEAIPSAGNQGLYKTSGGNSSSSSRTYGNFVIRTFEQSGTWRVNIGSPTANTRNTSDRYTYKFDIVLFPKRFFKNLGNIPYNLNGSNSGQASVAPNL</sequence>
<organism evidence="1 2">
    <name type="scientific">Moheibacter stercoris</name>
    <dbReference type="NCBI Taxonomy" id="1628251"/>
    <lineage>
        <taxon>Bacteria</taxon>
        <taxon>Pseudomonadati</taxon>
        <taxon>Bacteroidota</taxon>
        <taxon>Flavobacteriia</taxon>
        <taxon>Flavobacteriales</taxon>
        <taxon>Weeksellaceae</taxon>
        <taxon>Moheibacter</taxon>
    </lineage>
</organism>
<comment type="caution">
    <text evidence="1">The sequence shown here is derived from an EMBL/GenBank/DDBJ whole genome shotgun (WGS) entry which is preliminary data.</text>
</comment>
<dbReference type="Proteomes" id="UP001549146">
    <property type="component" value="Unassembled WGS sequence"/>
</dbReference>
<accession>A0ABV2LUM4</accession>
<reference evidence="1 2" key="1">
    <citation type="submission" date="2024-06" db="EMBL/GenBank/DDBJ databases">
        <title>Genomic Encyclopedia of Type Strains, Phase IV (KMG-IV): sequencing the most valuable type-strain genomes for metagenomic binning, comparative biology and taxonomic classification.</title>
        <authorList>
            <person name="Goeker M."/>
        </authorList>
    </citation>
    <scope>NUCLEOTIDE SEQUENCE [LARGE SCALE GENOMIC DNA]</scope>
    <source>
        <strain evidence="1 2">DSM 29388</strain>
    </source>
</reference>
<dbReference type="RefSeq" id="WP_354509324.1">
    <property type="nucleotide sequence ID" value="NZ_JBEPMO010000010.1"/>
</dbReference>
<evidence type="ECO:0000313" key="2">
    <source>
        <dbReference type="Proteomes" id="UP001549146"/>
    </source>
</evidence>
<protein>
    <submittedName>
        <fullName evidence="1">Uncharacterized protein</fullName>
    </submittedName>
</protein>
<proteinExistence type="predicted"/>
<evidence type="ECO:0000313" key="1">
    <source>
        <dbReference type="EMBL" id="MET3732263.1"/>
    </source>
</evidence>